<dbReference type="InterPro" id="IPR058548">
    <property type="entry name" value="MlaB-like_STAS"/>
</dbReference>
<organism evidence="2 3">
    <name type="scientific">Zeimonas arvi</name>
    <dbReference type="NCBI Taxonomy" id="2498847"/>
    <lineage>
        <taxon>Bacteria</taxon>
        <taxon>Pseudomonadati</taxon>
        <taxon>Pseudomonadota</taxon>
        <taxon>Betaproteobacteria</taxon>
        <taxon>Burkholderiales</taxon>
        <taxon>Burkholderiaceae</taxon>
        <taxon>Zeimonas</taxon>
    </lineage>
</organism>
<sequence>MYRFPAEVDHAVANQVLAAAAAAQNGPERVYDLSACDHFDSSLVALLLELARGAQAAGASARFEGAGEKLLKLAGLYGVGALLFGPAARAVGGAGASTAGAGA</sequence>
<comment type="caution">
    <text evidence="2">The sequence shown here is derived from an EMBL/GenBank/DDBJ whole genome shotgun (WGS) entry which is preliminary data.</text>
</comment>
<evidence type="ECO:0000259" key="1">
    <source>
        <dbReference type="PROSITE" id="PS50801"/>
    </source>
</evidence>
<protein>
    <submittedName>
        <fullName evidence="2">STAS domain-containing protein</fullName>
    </submittedName>
</protein>
<gene>
    <name evidence="2" type="ORF">FHP08_11930</name>
</gene>
<proteinExistence type="predicted"/>
<reference evidence="2 3" key="1">
    <citation type="submission" date="2019-06" db="EMBL/GenBank/DDBJ databases">
        <title>Quisquiliibacterium sp. nov., isolated from a maize field.</title>
        <authorList>
            <person name="Lin S.-Y."/>
            <person name="Tsai C.-F."/>
            <person name="Young C.-C."/>
        </authorList>
    </citation>
    <scope>NUCLEOTIDE SEQUENCE [LARGE SCALE GENOMIC DNA]</scope>
    <source>
        <strain evidence="2 3">CC-CFT501</strain>
    </source>
</reference>
<dbReference type="EMBL" id="VDUY01000004">
    <property type="protein sequence ID" value="TXL65479.1"/>
    <property type="molecule type" value="Genomic_DNA"/>
</dbReference>
<dbReference type="Pfam" id="PF13466">
    <property type="entry name" value="STAS_2"/>
    <property type="match status" value="1"/>
</dbReference>
<keyword evidence="3" id="KW-1185">Reference proteome</keyword>
<dbReference type="PROSITE" id="PS50801">
    <property type="entry name" value="STAS"/>
    <property type="match status" value="1"/>
</dbReference>
<evidence type="ECO:0000313" key="2">
    <source>
        <dbReference type="EMBL" id="TXL65479.1"/>
    </source>
</evidence>
<dbReference type="Proteomes" id="UP000321548">
    <property type="component" value="Unassembled WGS sequence"/>
</dbReference>
<dbReference type="AlphaFoldDB" id="A0A5C8NWJ9"/>
<dbReference type="Gene3D" id="3.30.750.24">
    <property type="entry name" value="STAS domain"/>
    <property type="match status" value="1"/>
</dbReference>
<dbReference type="InterPro" id="IPR002645">
    <property type="entry name" value="STAS_dom"/>
</dbReference>
<name>A0A5C8NWJ9_9BURK</name>
<accession>A0A5C8NWJ9</accession>
<evidence type="ECO:0000313" key="3">
    <source>
        <dbReference type="Proteomes" id="UP000321548"/>
    </source>
</evidence>
<feature type="domain" description="STAS" evidence="1">
    <location>
        <begin position="1"/>
        <end position="79"/>
    </location>
</feature>
<dbReference type="InterPro" id="IPR036513">
    <property type="entry name" value="STAS_dom_sf"/>
</dbReference>
<dbReference type="SUPFAM" id="SSF52091">
    <property type="entry name" value="SpoIIaa-like"/>
    <property type="match status" value="1"/>
</dbReference>
<dbReference type="RefSeq" id="WP_147704674.1">
    <property type="nucleotide sequence ID" value="NZ_VDUY01000004.1"/>
</dbReference>